<name>A0A4T0B9H6_AURPU</name>
<dbReference type="EMBL" id="QZBZ01000616">
    <property type="protein sequence ID" value="TIA28275.1"/>
    <property type="molecule type" value="Genomic_DNA"/>
</dbReference>
<keyword evidence="2" id="KW-0472">Membrane</keyword>
<protein>
    <submittedName>
        <fullName evidence="3">Uncharacterized protein</fullName>
    </submittedName>
</protein>
<feature type="region of interest" description="Disordered" evidence="1">
    <location>
        <begin position="44"/>
        <end position="66"/>
    </location>
</feature>
<comment type="caution">
    <text evidence="3">The sequence shown here is derived from an EMBL/GenBank/DDBJ whole genome shotgun (WGS) entry which is preliminary data.</text>
</comment>
<dbReference type="Proteomes" id="UP000308724">
    <property type="component" value="Unassembled WGS sequence"/>
</dbReference>
<reference evidence="3 4" key="1">
    <citation type="submission" date="2018-10" db="EMBL/GenBank/DDBJ databases">
        <title>Fifty Aureobasidium pullulans genomes reveal a recombining polyextremotolerant generalist.</title>
        <authorList>
            <person name="Gostincar C."/>
            <person name="Turk M."/>
            <person name="Zajc J."/>
            <person name="Gunde-Cimerman N."/>
        </authorList>
    </citation>
    <scope>NUCLEOTIDE SEQUENCE [LARGE SCALE GENOMIC DNA]</scope>
    <source>
        <strain evidence="3 4">EXF-1645</strain>
    </source>
</reference>
<accession>A0A4T0B9H6</accession>
<feature type="transmembrane region" description="Helical" evidence="2">
    <location>
        <begin position="91"/>
        <end position="110"/>
    </location>
</feature>
<organism evidence="3 4">
    <name type="scientific">Aureobasidium pullulans</name>
    <name type="common">Black yeast</name>
    <name type="synonym">Pullularia pullulans</name>
    <dbReference type="NCBI Taxonomy" id="5580"/>
    <lineage>
        <taxon>Eukaryota</taxon>
        <taxon>Fungi</taxon>
        <taxon>Dikarya</taxon>
        <taxon>Ascomycota</taxon>
        <taxon>Pezizomycotina</taxon>
        <taxon>Dothideomycetes</taxon>
        <taxon>Dothideomycetidae</taxon>
        <taxon>Dothideales</taxon>
        <taxon>Saccotheciaceae</taxon>
        <taxon>Aureobasidium</taxon>
    </lineage>
</organism>
<evidence type="ECO:0000256" key="1">
    <source>
        <dbReference type="SAM" id="MobiDB-lite"/>
    </source>
</evidence>
<evidence type="ECO:0000313" key="4">
    <source>
        <dbReference type="Proteomes" id="UP000308724"/>
    </source>
</evidence>
<evidence type="ECO:0000313" key="3">
    <source>
        <dbReference type="EMBL" id="TIA28275.1"/>
    </source>
</evidence>
<sequence length="141" mass="15515">MVLDLRFPHQDTSSLDSLSAYSASCNRKTFSSRHVYSLSLEHEHRLGSNSETQDSEDTTAGSGDGERIATCASLPMGVTNHADAVRRSPRLMIWIIGLTYFLTGACGSVLDVYREAYGEDLECVQIAEQKIVEAQQLLDSI</sequence>
<evidence type="ECO:0000256" key="2">
    <source>
        <dbReference type="SAM" id="Phobius"/>
    </source>
</evidence>
<keyword evidence="2" id="KW-0812">Transmembrane</keyword>
<proteinExistence type="predicted"/>
<keyword evidence="2" id="KW-1133">Transmembrane helix</keyword>
<gene>
    <name evidence="3" type="ORF">D6C78_10817</name>
</gene>
<dbReference type="AlphaFoldDB" id="A0A4T0B9H6"/>